<dbReference type="Pfam" id="PF18007">
    <property type="entry name" value="Rv3651-like_N"/>
    <property type="match status" value="1"/>
</dbReference>
<evidence type="ECO:0000259" key="2">
    <source>
        <dbReference type="Pfam" id="PF21043"/>
    </source>
</evidence>
<feature type="domain" description="Rv3651-like N-terminal" evidence="1">
    <location>
        <begin position="3"/>
        <end position="84"/>
    </location>
</feature>
<dbReference type="EMBL" id="LFOD01000012">
    <property type="protein sequence ID" value="KMV17648.1"/>
    <property type="molecule type" value="Genomic_DNA"/>
</dbReference>
<accession>A0A0J8U7Y7</accession>
<organism evidence="3 4">
    <name type="scientific">Mycolicibacterium conceptionense</name>
    <dbReference type="NCBI Taxonomy" id="451644"/>
    <lineage>
        <taxon>Bacteria</taxon>
        <taxon>Bacillati</taxon>
        <taxon>Actinomycetota</taxon>
        <taxon>Actinomycetes</taxon>
        <taxon>Mycobacteriales</taxon>
        <taxon>Mycobacteriaceae</taxon>
        <taxon>Mycolicibacterium</taxon>
    </lineage>
</organism>
<feature type="domain" description="Rv3651-like C-terminal" evidence="2">
    <location>
        <begin position="233"/>
        <end position="329"/>
    </location>
</feature>
<dbReference type="AlphaFoldDB" id="A0A0J8U7Y7"/>
<name>A0A0J8U7Y7_9MYCO</name>
<evidence type="ECO:0000313" key="4">
    <source>
        <dbReference type="Proteomes" id="UP000037594"/>
    </source>
</evidence>
<evidence type="ECO:0000313" key="3">
    <source>
        <dbReference type="EMBL" id="KMV17648.1"/>
    </source>
</evidence>
<dbReference type="PATRIC" id="fig|451644.5.peg.3180"/>
<dbReference type="OrthoDB" id="4745618at2"/>
<dbReference type="InterPro" id="IPR041458">
    <property type="entry name" value="Rv3651-like_N"/>
</dbReference>
<gene>
    <name evidence="3" type="ORF">ACT17_15335</name>
</gene>
<protein>
    <submittedName>
        <fullName evidence="3">Uncharacterized protein</fullName>
    </submittedName>
</protein>
<proteinExistence type="predicted"/>
<dbReference type="InterPro" id="IPR048578">
    <property type="entry name" value="Rv3651-like_C"/>
</dbReference>
<dbReference type="Pfam" id="PF21043">
    <property type="entry name" value="Rv3651-like_C"/>
    <property type="match status" value="1"/>
</dbReference>
<dbReference type="RefSeq" id="WP_048896001.1">
    <property type="nucleotide sequence ID" value="NZ_LFOD01000012.1"/>
</dbReference>
<comment type="caution">
    <text evidence="3">The sequence shown here is derived from an EMBL/GenBank/DDBJ whole genome shotgun (WGS) entry which is preliminary data.</text>
</comment>
<dbReference type="Proteomes" id="UP000037594">
    <property type="component" value="Unassembled WGS sequence"/>
</dbReference>
<sequence>MSEWILVATAGDLDPRVIAIGRTRRPLKPLKDAIRGPRRTAICAAVDAAVETSQVVETVHAREGFRVVAEPLVSPTGVVAGVRVCAVPHPATMDSLDGLPERLPSGAWSWDMQRGVMLASSETFDVYQAPPSKRLVEMYPPQWLPTLTDDMQAGFAALSAHITGADGDEMVEQWPVRRLDGVLRDMVFAARVVGSVGDRWVHGVVSDITEGVAAVPPDPSFSGALLEAELAVEPDWYRAVFDLKTLGLVRWLSEPPPMLLWLPLPDSPCEPGVHPDDHGELERMAGEVMRGPAQVRFRARGVDCSWLWVEGTASLMPLDPDRDVYGLLLRVQVESATASGTVKSL</sequence>
<evidence type="ECO:0000259" key="1">
    <source>
        <dbReference type="Pfam" id="PF18007"/>
    </source>
</evidence>
<reference evidence="3 4" key="1">
    <citation type="submission" date="2015-06" db="EMBL/GenBank/DDBJ databases">
        <title>Genome sequence of Mycobacterium conceptionense strain MLE.</title>
        <authorList>
            <person name="Greninger A.L."/>
            <person name="Cunningham G."/>
            <person name="Chiu C.Y."/>
            <person name="Miller S."/>
        </authorList>
    </citation>
    <scope>NUCLEOTIDE SEQUENCE [LARGE SCALE GENOMIC DNA]</scope>
    <source>
        <strain evidence="3 4">MLE</strain>
    </source>
</reference>